<organism evidence="1 2">
    <name type="scientific">Cucumis melo var. makuwa</name>
    <name type="common">Oriental melon</name>
    <dbReference type="NCBI Taxonomy" id="1194695"/>
    <lineage>
        <taxon>Eukaryota</taxon>
        <taxon>Viridiplantae</taxon>
        <taxon>Streptophyta</taxon>
        <taxon>Embryophyta</taxon>
        <taxon>Tracheophyta</taxon>
        <taxon>Spermatophyta</taxon>
        <taxon>Magnoliopsida</taxon>
        <taxon>eudicotyledons</taxon>
        <taxon>Gunneridae</taxon>
        <taxon>Pentapetalae</taxon>
        <taxon>rosids</taxon>
        <taxon>fabids</taxon>
        <taxon>Cucurbitales</taxon>
        <taxon>Cucurbitaceae</taxon>
        <taxon>Benincaseae</taxon>
        <taxon>Cucumis</taxon>
    </lineage>
</organism>
<dbReference type="GO" id="GO:0004046">
    <property type="term" value="F:aminoacylase activity"/>
    <property type="evidence" value="ECO:0007669"/>
    <property type="project" value="TreeGrafter"/>
</dbReference>
<accession>A0A5A7V636</accession>
<reference evidence="1 2" key="1">
    <citation type="submission" date="2019-08" db="EMBL/GenBank/DDBJ databases">
        <title>Draft genome sequences of two oriental melons (Cucumis melo L. var makuwa).</title>
        <authorList>
            <person name="Kwon S.-Y."/>
        </authorList>
    </citation>
    <scope>NUCLEOTIDE SEQUENCE [LARGE SCALE GENOMIC DNA]</scope>
    <source>
        <strain evidence="2">cv. SW 3</strain>
        <tissue evidence="1">Leaf</tissue>
    </source>
</reference>
<evidence type="ECO:0000313" key="1">
    <source>
        <dbReference type="EMBL" id="KAA0062724.1"/>
    </source>
</evidence>
<evidence type="ECO:0000313" key="2">
    <source>
        <dbReference type="Proteomes" id="UP000321393"/>
    </source>
</evidence>
<gene>
    <name evidence="1" type="ORF">E6C27_scaffold382G00520</name>
</gene>
<dbReference type="Proteomes" id="UP000321393">
    <property type="component" value="Unassembled WGS sequence"/>
</dbReference>
<dbReference type="PANTHER" id="PTHR45892">
    <property type="entry name" value="AMINOACYLASE-1"/>
    <property type="match status" value="1"/>
</dbReference>
<proteinExistence type="predicted"/>
<dbReference type="OrthoDB" id="3064516at2759"/>
<dbReference type="AlphaFoldDB" id="A0A5A7V636"/>
<protein>
    <submittedName>
        <fullName evidence="1">Aminoacylase-1</fullName>
    </submittedName>
</protein>
<dbReference type="PANTHER" id="PTHR45892:SF3">
    <property type="entry name" value="PUTATIVE-RELATED"/>
    <property type="match status" value="1"/>
</dbReference>
<dbReference type="InterPro" id="IPR052083">
    <property type="entry name" value="Aminoacylase-1_M20A"/>
</dbReference>
<comment type="caution">
    <text evidence="1">The sequence shown here is derived from an EMBL/GenBank/DDBJ whole genome shotgun (WGS) entry which is preliminary data.</text>
</comment>
<dbReference type="Gene3D" id="3.40.630.10">
    <property type="entry name" value="Zn peptidases"/>
    <property type="match status" value="1"/>
</dbReference>
<dbReference type="STRING" id="1194695.A0A5A7V636"/>
<dbReference type="SUPFAM" id="SSF53187">
    <property type="entry name" value="Zn-dependent exopeptidases"/>
    <property type="match status" value="1"/>
</dbReference>
<dbReference type="EMBL" id="SSTE01004182">
    <property type="protein sequence ID" value="KAA0062724.1"/>
    <property type="molecule type" value="Genomic_DNA"/>
</dbReference>
<sequence>MALLFSLEGSAELTLKFSGFAAGLVRDRFLSLGKGFPTTGPRVQAKTVVIHRGLHVSDCTEYLYACGLLVTVSMYQTLIWRWFMKFGRGRTVSPVLVGVQRGADRREAGRMREGHMDASSGKVGSLHDKCIAIQYLEAIRNLRNRDFIPVRTVHISYVPDEKIGGSDGATKFVQSKEFKELNVGFMMDEGQASLRDEFRVFYADKSPWSLIIKDKGTPCHGSRMYDNSAMENLMKSVEIISRFKESQFEIVKAGEATNSEVISVNSVFVNAGIPSPK</sequence>
<name>A0A5A7V636_CUCMM</name>